<evidence type="ECO:0000313" key="2">
    <source>
        <dbReference type="Proteomes" id="UP001549291"/>
    </source>
</evidence>
<gene>
    <name evidence="1" type="ORF">ABIF63_004156</name>
</gene>
<accession>A0ABV2RSY3</accession>
<comment type="caution">
    <text evidence="1">The sequence shown here is derived from an EMBL/GenBank/DDBJ whole genome shotgun (WGS) entry which is preliminary data.</text>
</comment>
<organism evidence="1 2">
    <name type="scientific">Bradyrhizobium japonicum</name>
    <dbReference type="NCBI Taxonomy" id="375"/>
    <lineage>
        <taxon>Bacteria</taxon>
        <taxon>Pseudomonadati</taxon>
        <taxon>Pseudomonadota</taxon>
        <taxon>Alphaproteobacteria</taxon>
        <taxon>Hyphomicrobiales</taxon>
        <taxon>Nitrobacteraceae</taxon>
        <taxon>Bradyrhizobium</taxon>
    </lineage>
</organism>
<protein>
    <submittedName>
        <fullName evidence="1">Uncharacterized protein</fullName>
    </submittedName>
</protein>
<dbReference type="EMBL" id="JBEPTQ010000002">
    <property type="protein sequence ID" value="MET4720050.1"/>
    <property type="molecule type" value="Genomic_DNA"/>
</dbReference>
<reference evidence="1 2" key="1">
    <citation type="submission" date="2024-06" db="EMBL/GenBank/DDBJ databases">
        <title>Genomic Encyclopedia of Type Strains, Phase V (KMG-V): Genome sequencing to study the core and pangenomes of soil and plant-associated prokaryotes.</title>
        <authorList>
            <person name="Whitman W."/>
        </authorList>
    </citation>
    <scope>NUCLEOTIDE SEQUENCE [LARGE SCALE GENOMIC DNA]</scope>
    <source>
        <strain evidence="1 2">USDA 160</strain>
    </source>
</reference>
<proteinExistence type="predicted"/>
<sequence>MLMIDPTCWPRSAALIRPGTRPLTTCTRVMCRALAITSSSAGSNGSVPFSFASSAKLDHALAADLDDRGFRQDAEVRCLFRRGHKLWVGERALHQQALELRDRVRHPRHPLVF</sequence>
<evidence type="ECO:0000313" key="1">
    <source>
        <dbReference type="EMBL" id="MET4720050.1"/>
    </source>
</evidence>
<keyword evidence="2" id="KW-1185">Reference proteome</keyword>
<dbReference type="Proteomes" id="UP001549291">
    <property type="component" value="Unassembled WGS sequence"/>
</dbReference>
<name>A0ABV2RSY3_BRAJP</name>